<evidence type="ECO:0000259" key="1">
    <source>
        <dbReference type="Pfam" id="PF02754"/>
    </source>
</evidence>
<dbReference type="GO" id="GO:0016491">
    <property type="term" value="F:oxidoreductase activity"/>
    <property type="evidence" value="ECO:0007669"/>
    <property type="project" value="UniProtKB-ARBA"/>
</dbReference>
<evidence type="ECO:0000313" key="2">
    <source>
        <dbReference type="EMBL" id="HHS30822.1"/>
    </source>
</evidence>
<dbReference type="Pfam" id="PF02754">
    <property type="entry name" value="CCG"/>
    <property type="match status" value="1"/>
</dbReference>
<dbReference type="InterPro" id="IPR004017">
    <property type="entry name" value="Cys_rich_dom"/>
</dbReference>
<accession>A0A7V6A5Z1</accession>
<comment type="caution">
    <text evidence="2">The sequence shown here is derived from an EMBL/GenBank/DDBJ whole genome shotgun (WGS) entry which is preliminary data.</text>
</comment>
<dbReference type="AlphaFoldDB" id="A0A7V6A5Z1"/>
<dbReference type="GO" id="GO:0005886">
    <property type="term" value="C:plasma membrane"/>
    <property type="evidence" value="ECO:0007669"/>
    <property type="project" value="TreeGrafter"/>
</dbReference>
<protein>
    <submittedName>
        <fullName evidence="2">(Fe-S)-binding protein</fullName>
    </submittedName>
</protein>
<dbReference type="PANTHER" id="PTHR43255:SF2">
    <property type="entry name" value="HETERODISULFIDE REDUCTASE RELATED PROTEIN"/>
    <property type="match status" value="1"/>
</dbReference>
<proteinExistence type="predicted"/>
<name>A0A7V6A5Z1_9BACT</name>
<feature type="domain" description="Cysteine-rich" evidence="1">
    <location>
        <begin position="215"/>
        <end position="298"/>
    </location>
</feature>
<organism evidence="2">
    <name type="scientific">Desulfobacca acetoxidans</name>
    <dbReference type="NCBI Taxonomy" id="60893"/>
    <lineage>
        <taxon>Bacteria</taxon>
        <taxon>Pseudomonadati</taxon>
        <taxon>Thermodesulfobacteriota</taxon>
        <taxon>Desulfobaccia</taxon>
        <taxon>Desulfobaccales</taxon>
        <taxon>Desulfobaccaceae</taxon>
        <taxon>Desulfobacca</taxon>
    </lineage>
</organism>
<dbReference type="PANTHER" id="PTHR43255">
    <property type="entry name" value="IRON-SULFUR-BINDING OXIDOREDUCTASE FADF-RELATED-RELATED"/>
    <property type="match status" value="1"/>
</dbReference>
<gene>
    <name evidence="2" type="ORF">ENV52_14115</name>
</gene>
<dbReference type="EMBL" id="DTGR01000215">
    <property type="protein sequence ID" value="HHS30822.1"/>
    <property type="molecule type" value="Genomic_DNA"/>
</dbReference>
<reference evidence="2" key="1">
    <citation type="journal article" date="2020" name="mSystems">
        <title>Genome- and Community-Level Interaction Insights into Carbon Utilization and Element Cycling Functions of Hydrothermarchaeota in Hydrothermal Sediment.</title>
        <authorList>
            <person name="Zhou Z."/>
            <person name="Liu Y."/>
            <person name="Xu W."/>
            <person name="Pan J."/>
            <person name="Luo Z.H."/>
            <person name="Li M."/>
        </authorList>
    </citation>
    <scope>NUCLEOTIDE SEQUENCE [LARGE SCALE GENOMIC DNA]</scope>
    <source>
        <strain evidence="2">SpSt-767</strain>
    </source>
</reference>
<dbReference type="InterPro" id="IPR051460">
    <property type="entry name" value="HdrC_iron-sulfur_subunit"/>
</dbReference>
<sequence>MYNPKDIIDLIAMNVRKTRNPFGLPTSTLNTWWRGAGGFTRRPGDALLFTGMMYQAIPYIEATTRYLERLEGTRWANYLRYGGLSRYIPSFLVGQGFAWMTTKAEKEKFNSILHSVSRVLKKSGVNFFYYPEMDFYSGILLYDLGDQEGFVEHARFVAKNLRLHRVEKIITVDPHTTYALKELYPRYVGETFEVQPYFTLIQPGKAIAGNGRPPVAIHDPCFYGRYLKLSDGPRRLLDSLGLPYVDVRNCNELTSCCGGPAESVSPALNREILERRAAELKASGAPVITFCPICLANLIKAGLPVEDLATLVGRYF</sequence>